<dbReference type="GO" id="GO:0005576">
    <property type="term" value="C:extracellular region"/>
    <property type="evidence" value="ECO:0007669"/>
    <property type="project" value="UniProtKB-SubCell"/>
</dbReference>
<dbReference type="InterPro" id="IPR003368">
    <property type="entry name" value="POMP_repeat"/>
</dbReference>
<evidence type="ECO:0008006" key="9">
    <source>
        <dbReference type="Google" id="ProtNLM"/>
    </source>
</evidence>
<organism evidence="8">
    <name type="scientific">Amphimedon queenslandica</name>
    <name type="common">Sponge</name>
    <dbReference type="NCBI Taxonomy" id="400682"/>
    <lineage>
        <taxon>Eukaryota</taxon>
        <taxon>Metazoa</taxon>
        <taxon>Porifera</taxon>
        <taxon>Demospongiae</taxon>
        <taxon>Heteroscleromorpha</taxon>
        <taxon>Haplosclerida</taxon>
        <taxon>Niphatidae</taxon>
        <taxon>Amphimedon</taxon>
    </lineage>
</organism>
<keyword evidence="5" id="KW-0732">Signal</keyword>
<evidence type="ECO:0000256" key="5">
    <source>
        <dbReference type="ARBA" id="ARBA00022729"/>
    </source>
</evidence>
<reference evidence="8" key="1">
    <citation type="submission" date="2017-05" db="UniProtKB">
        <authorList>
            <consortium name="EnsemblMetazoa"/>
        </authorList>
    </citation>
    <scope>IDENTIFICATION</scope>
</reference>
<evidence type="ECO:0000256" key="7">
    <source>
        <dbReference type="ARBA" id="ARBA00023237"/>
    </source>
</evidence>
<evidence type="ECO:0000256" key="3">
    <source>
        <dbReference type="ARBA" id="ARBA00004613"/>
    </source>
</evidence>
<name>A0A1X7TMQ6_AMPQE</name>
<dbReference type="AlphaFoldDB" id="A0A1X7TMQ6"/>
<comment type="subcellular location">
    <subcellularLocation>
        <location evidence="1">Cell envelope</location>
    </subcellularLocation>
    <subcellularLocation>
        <location evidence="2">Cell outer membrane</location>
    </subcellularLocation>
    <subcellularLocation>
        <location evidence="3">Secreted</location>
    </subcellularLocation>
</comment>
<proteinExistence type="predicted"/>
<evidence type="ECO:0000256" key="4">
    <source>
        <dbReference type="ARBA" id="ARBA00022525"/>
    </source>
</evidence>
<dbReference type="InParanoid" id="A0A1X7TMQ6"/>
<dbReference type="NCBIfam" id="TIGR01376">
    <property type="entry name" value="POMP_repeat"/>
    <property type="match status" value="2"/>
</dbReference>
<protein>
    <recommendedName>
        <fullName evidence="9">Right handed beta helix domain-containing protein</fullName>
    </recommendedName>
</protein>
<evidence type="ECO:0000256" key="1">
    <source>
        <dbReference type="ARBA" id="ARBA00004196"/>
    </source>
</evidence>
<keyword evidence="7" id="KW-0998">Cell outer membrane</keyword>
<evidence type="ECO:0000313" key="8">
    <source>
        <dbReference type="EnsemblMetazoa" id="Aqu2.1.15948_001"/>
    </source>
</evidence>
<keyword evidence="4" id="KW-0964">Secreted</keyword>
<accession>A0A1X7TMQ6</accession>
<sequence length="238" mass="26142">MTLLIMTDVTDTSSPLHFNGCVFDNTNMLGLIKIRSNVVSIRLYSPPIGSKAMIYFNNSVFTNCIASTASSCIYAIDNGVQGEVLHIYINNITAHNNFKTEKFGNTRAELIKVDNAKELHINGFNNFSCNFGTAFDIRNTIIYLNGQLHISDNNGYMGTGFKVQGLSYFLLSNGLNATFINNTALSIGGAIYAIADDDFHKCMFQNNTENITNITMTFINNTAAEAGSSIYSNNLDQS</sequence>
<evidence type="ECO:0000256" key="6">
    <source>
        <dbReference type="ARBA" id="ARBA00023136"/>
    </source>
</evidence>
<keyword evidence="6" id="KW-0472">Membrane</keyword>
<dbReference type="EnsemblMetazoa" id="Aqu2.1.15948_001">
    <property type="protein sequence ID" value="Aqu2.1.15948_001"/>
    <property type="gene ID" value="Aqu2.1.15948"/>
</dbReference>
<evidence type="ECO:0000256" key="2">
    <source>
        <dbReference type="ARBA" id="ARBA00004442"/>
    </source>
</evidence>